<organism evidence="4 5">
    <name type="scientific">Blautia argi</name>
    <dbReference type="NCBI Taxonomy" id="1912897"/>
    <lineage>
        <taxon>Bacteria</taxon>
        <taxon>Bacillati</taxon>
        <taxon>Bacillota</taxon>
        <taxon>Clostridia</taxon>
        <taxon>Lachnospirales</taxon>
        <taxon>Lachnospiraceae</taxon>
        <taxon>Blautia</taxon>
    </lineage>
</organism>
<dbReference type="InterPro" id="IPR011854">
    <property type="entry name" value="HypE"/>
</dbReference>
<dbReference type="EMBL" id="CP030280">
    <property type="protein sequence ID" value="AWY97287.1"/>
    <property type="molecule type" value="Genomic_DNA"/>
</dbReference>
<proteinExistence type="inferred from homology"/>
<evidence type="ECO:0000259" key="3">
    <source>
        <dbReference type="Pfam" id="PF02769"/>
    </source>
</evidence>
<dbReference type="GO" id="GO:0051604">
    <property type="term" value="P:protein maturation"/>
    <property type="evidence" value="ECO:0007669"/>
    <property type="project" value="TreeGrafter"/>
</dbReference>
<dbReference type="SUPFAM" id="SSF55326">
    <property type="entry name" value="PurM N-terminal domain-like"/>
    <property type="match status" value="1"/>
</dbReference>
<dbReference type="RefSeq" id="WP_111918287.1">
    <property type="nucleotide sequence ID" value="NZ_CAUWHR010000019.1"/>
</dbReference>
<dbReference type="SUPFAM" id="SSF56042">
    <property type="entry name" value="PurM C-terminal domain-like"/>
    <property type="match status" value="1"/>
</dbReference>
<name>A0A2Z4U8B6_9FIRM</name>
<dbReference type="OrthoDB" id="153904at2"/>
<dbReference type="CDD" id="cd06061">
    <property type="entry name" value="PurM-like1"/>
    <property type="match status" value="1"/>
</dbReference>
<protein>
    <submittedName>
        <fullName evidence="4">Hydrogenase maturation factor</fullName>
    </submittedName>
</protein>
<sequence length="330" mass="36070">MKIGKLPEPMLIRSVLKEVGHRREEILAGPAVGRDCAVMEAKEGEVYVFSSDPITGTTKDMGRHSVYITANDLAAAGAEPVGIMLTILLPPETREQELKEIMRGVEATCRELDIEVMGGHTEVTDVVRQPLISLTGVGKMKKEDMMQPGGIKPGEDLVVTKWIGLEGTSIAAKEKEEELLQRFAPMFVNTAKEFDRYLSVIPEAKIASEWGVSAMHDITEGGVFGALWEMAAGSKVGLDIDLKKIPIRQETVEVCEALGLNPYILMSSGSMMIAVPDGYGLVRKLNQAGIHAAVVGKATAGNDRILRNGEETRYLDKPQSDELYKIYQKD</sequence>
<dbReference type="InterPro" id="IPR036921">
    <property type="entry name" value="PurM-like_N_sf"/>
</dbReference>
<evidence type="ECO:0000259" key="2">
    <source>
        <dbReference type="Pfam" id="PF00586"/>
    </source>
</evidence>
<feature type="domain" description="PurM-like N-terminal" evidence="2">
    <location>
        <begin position="33"/>
        <end position="140"/>
    </location>
</feature>
<feature type="domain" description="PurM-like C-terminal" evidence="3">
    <location>
        <begin position="152"/>
        <end position="303"/>
    </location>
</feature>
<dbReference type="Pfam" id="PF00586">
    <property type="entry name" value="AIRS"/>
    <property type="match status" value="1"/>
</dbReference>
<dbReference type="Proteomes" id="UP000250003">
    <property type="component" value="Chromosome"/>
</dbReference>
<dbReference type="PANTHER" id="PTHR30303">
    <property type="entry name" value="HYDROGENASE ISOENZYMES FORMATION PROTEIN HYPE"/>
    <property type="match status" value="1"/>
</dbReference>
<evidence type="ECO:0000256" key="1">
    <source>
        <dbReference type="ARBA" id="ARBA00006243"/>
    </source>
</evidence>
<dbReference type="InterPro" id="IPR036676">
    <property type="entry name" value="PurM-like_C_sf"/>
</dbReference>
<dbReference type="PANTHER" id="PTHR30303:SF4">
    <property type="entry name" value="HYDROGENASE EXPRESSION_FORMATION PROTEIN HYPE"/>
    <property type="match status" value="1"/>
</dbReference>
<evidence type="ECO:0000313" key="4">
    <source>
        <dbReference type="EMBL" id="AWY97287.1"/>
    </source>
</evidence>
<dbReference type="PIRSF" id="PIRSF005644">
    <property type="entry name" value="Hdrgns_mtr_HypE"/>
    <property type="match status" value="1"/>
</dbReference>
<dbReference type="AlphaFoldDB" id="A0A2Z4U8B6"/>
<dbReference type="Pfam" id="PF02769">
    <property type="entry name" value="AIRS_C"/>
    <property type="match status" value="1"/>
</dbReference>
<dbReference type="KEGG" id="blau:DQQ01_02965"/>
<accession>A0A2Z4U8B6</accession>
<dbReference type="Gene3D" id="3.90.650.10">
    <property type="entry name" value="PurM-like C-terminal domain"/>
    <property type="match status" value="1"/>
</dbReference>
<keyword evidence="5" id="KW-1185">Reference proteome</keyword>
<comment type="similarity">
    <text evidence="1">Belongs to the HypE family.</text>
</comment>
<dbReference type="InterPro" id="IPR010918">
    <property type="entry name" value="PurM-like_C_dom"/>
</dbReference>
<gene>
    <name evidence="4" type="ORF">DQQ01_02965</name>
</gene>
<evidence type="ECO:0000313" key="5">
    <source>
        <dbReference type="Proteomes" id="UP000250003"/>
    </source>
</evidence>
<dbReference type="Gene3D" id="3.30.1330.10">
    <property type="entry name" value="PurM-like, N-terminal domain"/>
    <property type="match status" value="1"/>
</dbReference>
<reference evidence="5" key="1">
    <citation type="submission" date="2018-06" db="EMBL/GenBank/DDBJ databases">
        <title>Description of Blautia argi sp. nov., a new anaerobic isolated from dog feces.</title>
        <authorList>
            <person name="Chang Y.-H."/>
            <person name="Paek J."/>
            <person name="Shin Y."/>
        </authorList>
    </citation>
    <scope>NUCLEOTIDE SEQUENCE [LARGE SCALE GENOMIC DNA]</scope>
    <source>
        <strain evidence="5">KCTC 15426</strain>
    </source>
</reference>
<dbReference type="InterPro" id="IPR016188">
    <property type="entry name" value="PurM-like_N"/>
</dbReference>